<evidence type="ECO:0000313" key="1">
    <source>
        <dbReference type="EMBL" id="MBH9580125.1"/>
    </source>
</evidence>
<proteinExistence type="predicted"/>
<organism evidence="1 2">
    <name type="scientific">Staphylococcus felis</name>
    <dbReference type="NCBI Taxonomy" id="46127"/>
    <lineage>
        <taxon>Bacteria</taxon>
        <taxon>Bacillati</taxon>
        <taxon>Bacillota</taxon>
        <taxon>Bacilli</taxon>
        <taxon>Bacillales</taxon>
        <taxon>Staphylococcaceae</taxon>
        <taxon>Staphylococcus</taxon>
    </lineage>
</organism>
<evidence type="ECO:0000313" key="2">
    <source>
        <dbReference type="Proteomes" id="UP000597038"/>
    </source>
</evidence>
<sequence>MNITEVANELQVDESIATEYIIANDFSIVNGTSYDKHQMYLIRLYHEYREADKDASEARKGFRYQDGEEMVDKSKQFDAFRQYANDLYRRWQTELAKYNDDKNEYGSRFVVRTRVGWLDR</sequence>
<dbReference type="EMBL" id="JAEDAQ010000002">
    <property type="protein sequence ID" value="MBH9580125.1"/>
    <property type="molecule type" value="Genomic_DNA"/>
</dbReference>
<protein>
    <submittedName>
        <fullName evidence="1">Uncharacterized protein</fullName>
    </submittedName>
</protein>
<accession>A0ABS0QLM6</accession>
<gene>
    <name evidence="1" type="ORF">I9026_01900</name>
</gene>
<dbReference type="Proteomes" id="UP000597038">
    <property type="component" value="Unassembled WGS sequence"/>
</dbReference>
<keyword evidence="2" id="KW-1185">Reference proteome</keyword>
<dbReference type="GeneID" id="48058719"/>
<comment type="caution">
    <text evidence="1">The sequence shown here is derived from an EMBL/GenBank/DDBJ whole genome shotgun (WGS) entry which is preliminary data.</text>
</comment>
<name>A0ABS0QLM6_9STAP</name>
<reference evidence="1 2" key="1">
    <citation type="submission" date="2020-12" db="EMBL/GenBank/DDBJ databases">
        <title>Genomic analysis of Staphylococcus felis from a cat with skin infection.</title>
        <authorList>
            <person name="Aslantas O."/>
            <person name="Keskin O."/>
            <person name="Buyukaltay K."/>
            <person name="Gullu Yucetepe A."/>
        </authorList>
    </citation>
    <scope>NUCLEOTIDE SEQUENCE [LARGE SCALE GENOMIC DNA]</scope>
    <source>
        <strain evidence="1 2">HARRANVET</strain>
    </source>
</reference>
<dbReference type="RefSeq" id="WP_103207917.1">
    <property type="nucleotide sequence ID" value="NZ_CP027770.1"/>
</dbReference>